<proteinExistence type="predicted"/>
<dbReference type="HOGENOM" id="CLU_318506_0_0_9"/>
<dbReference type="Gene3D" id="2.30.30.40">
    <property type="entry name" value="SH3 Domains"/>
    <property type="match status" value="2"/>
</dbReference>
<dbReference type="eggNOG" id="COG4193">
    <property type="taxonomic scope" value="Bacteria"/>
</dbReference>
<reference evidence="3 4" key="1">
    <citation type="submission" date="2013-06" db="EMBL/GenBank/DDBJ databases">
        <authorList>
            <person name="Weinstock G."/>
            <person name="Sodergren E."/>
            <person name="Clifton S."/>
            <person name="Fulton L."/>
            <person name="Fulton B."/>
            <person name="Courtney L."/>
            <person name="Fronick C."/>
            <person name="Harrison M."/>
            <person name="Strong C."/>
            <person name="Farmer C."/>
            <person name="Delahaunty K."/>
            <person name="Markovic C."/>
            <person name="Hall O."/>
            <person name="Minx P."/>
            <person name="Tomlinson C."/>
            <person name="Mitreva M."/>
            <person name="Nelson J."/>
            <person name="Hou S."/>
            <person name="Wollam A."/>
            <person name="Pepin K.H."/>
            <person name="Johnson M."/>
            <person name="Bhonagiri V."/>
            <person name="Nash W.E."/>
            <person name="Warren W."/>
            <person name="Chinwalla A."/>
            <person name="Mardis E.R."/>
            <person name="Wilson R.K."/>
        </authorList>
    </citation>
    <scope>NUCLEOTIDE SEQUENCE [LARGE SCALE GENOMIC DNA]</scope>
    <source>
        <strain evidence="3 4">ATCC 51271</strain>
    </source>
</reference>
<dbReference type="AlphaFoldDB" id="V2Y4C8"/>
<gene>
    <name evidence="3" type="ORF">GCWU0000282_001818</name>
</gene>
<protein>
    <submittedName>
        <fullName evidence="3">SH3 domain protein</fullName>
    </submittedName>
</protein>
<dbReference type="eggNOG" id="COG3103">
    <property type="taxonomic scope" value="Bacteria"/>
</dbReference>
<feature type="compositionally biased region" description="Acidic residues" evidence="1">
    <location>
        <begin position="343"/>
        <end position="362"/>
    </location>
</feature>
<dbReference type="InterPro" id="IPR003646">
    <property type="entry name" value="SH3-like_bac-type"/>
</dbReference>
<evidence type="ECO:0000259" key="2">
    <source>
        <dbReference type="SMART" id="SM00287"/>
    </source>
</evidence>
<dbReference type="InterPro" id="IPR025883">
    <property type="entry name" value="Cadherin-like_domain"/>
</dbReference>
<comment type="caution">
    <text evidence="3">The sequence shown here is derived from an EMBL/GenBank/DDBJ whole genome shotgun (WGS) entry which is preliminary data.</text>
</comment>
<dbReference type="Proteomes" id="UP000018227">
    <property type="component" value="Unassembled WGS sequence"/>
</dbReference>
<accession>V2Y4C8</accession>
<feature type="domain" description="SH3b" evidence="2">
    <location>
        <begin position="176"/>
        <end position="252"/>
    </location>
</feature>
<name>V2Y4C8_9FIRM</name>
<evidence type="ECO:0000313" key="3">
    <source>
        <dbReference type="EMBL" id="ESL02947.1"/>
    </source>
</evidence>
<feature type="region of interest" description="Disordered" evidence="1">
    <location>
        <begin position="339"/>
        <end position="382"/>
    </location>
</feature>
<feature type="domain" description="SH3b" evidence="2">
    <location>
        <begin position="53"/>
        <end position="129"/>
    </location>
</feature>
<dbReference type="SMART" id="SM00287">
    <property type="entry name" value="SH3b"/>
    <property type="match status" value="2"/>
</dbReference>
<sequence>MMLINYIDIGELMFKKSLVKGILSVFVIGAFCSSAPYIATGLGNITTVYAATKKVAVCTVDKLKVRTDAGTEFAQLTSDGVNVYLLLDGKADVKGEKKDKDGVTWYKISFNFSGKNVTGFVRSDFVKLENKTVNSGNAENKGKAGKTGKIGKAGNAKDTGDNTGSVTKIKETSSYTYKGEVKTKGLRVRTGAGTDKPQYKLDNAGVVLPNGQILNVTGEKNDAKKIRWYKINTKINGKTVKGYVLSSFVKLSVNKQTPAYAKVIANKGAVIKSKATSKGNELKDSKGRKVVLKKGTIVSAFYEITLSDVKYYKVSFSLNGKTVTGYLVANQVKFVGVAKDTSDGDNSDDTDNSDDNTDDTDGGEGGNGNDQGGTNNSGQFAPQRAYITSDKVELYNEADYKADILKESETGISYKLNMNQEVIARKQYTVGNEKWYLITYIVNDSTGKQVIGAGFIPEKFIKLSGEPVDDSTGSSNKKKLSEKQFEKSLTAQGFPEDYKPFLRELHKAHPYWHFEAKHLGLDWEYAVAGESVVGLNLLQNSSNYAWKSMEDKAYDWANDAFIAYDGSTWVTASNKAVRYYMDPRNFLNEDYIYQFELLTYKPEHHTEKGISAILSGPPMKDTVFDYISGDGTTKSLSYAETFLLAGVYSGVSPYHLASRVKQEVAGAGRFSTSVTGTVPGYEGYYNFYNIGAYNNTAPGGAVASGLKFAANGSSSKAIIGNKSFNDFIKIPWSNRYNAILGGAAYIGHNYIMRGQNTPYLEKFNFTEKNTFSHQYMSAIFSPSSESLLTKKAYAELKDEPLVFSIPVFINMPAEISERPVDIPSPNNWLTSLQATGYSITPNFRPDTTEGYSIVVGKDVDVIEFTGKTANRRATVKGLGQVRLAPNAVNEVNIEVTAEDGTVRVYKILVAKEG</sequence>
<feature type="region of interest" description="Disordered" evidence="1">
    <location>
        <begin position="136"/>
        <end position="165"/>
    </location>
</feature>
<dbReference type="Pfam" id="PF12733">
    <property type="entry name" value="Cadherin-like"/>
    <property type="match status" value="1"/>
</dbReference>
<dbReference type="EMBL" id="ACIL03000013">
    <property type="protein sequence ID" value="ESL02947.1"/>
    <property type="molecule type" value="Genomic_DNA"/>
</dbReference>
<evidence type="ECO:0000256" key="1">
    <source>
        <dbReference type="SAM" id="MobiDB-lite"/>
    </source>
</evidence>
<organism evidence="3 4">
    <name type="scientific">Catonella morbi ATCC 51271</name>
    <dbReference type="NCBI Taxonomy" id="592026"/>
    <lineage>
        <taxon>Bacteria</taxon>
        <taxon>Bacillati</taxon>
        <taxon>Bacillota</taxon>
        <taxon>Clostridia</taxon>
        <taxon>Lachnospirales</taxon>
        <taxon>Lachnospiraceae</taxon>
        <taxon>Catonella</taxon>
    </lineage>
</organism>
<dbReference type="OrthoDB" id="9816557at2"/>
<keyword evidence="4" id="KW-1185">Reference proteome</keyword>
<evidence type="ECO:0000313" key="4">
    <source>
        <dbReference type="Proteomes" id="UP000018227"/>
    </source>
</evidence>
<dbReference type="STRING" id="592026.GCWU0000282_001818"/>